<accession>A0A210Q1E4</accession>
<gene>
    <name evidence="2" type="ORF">KP79_PYT06576</name>
</gene>
<dbReference type="Pfam" id="PF20720">
    <property type="entry name" value="nSTAND3"/>
    <property type="match status" value="1"/>
</dbReference>
<proteinExistence type="predicted"/>
<dbReference type="InterPro" id="IPR049050">
    <property type="entry name" value="nSTAND3"/>
</dbReference>
<dbReference type="InterPro" id="IPR036770">
    <property type="entry name" value="Ankyrin_rpt-contain_sf"/>
</dbReference>
<dbReference type="EMBL" id="NEDP02005262">
    <property type="protein sequence ID" value="OWF42547.1"/>
    <property type="molecule type" value="Genomic_DNA"/>
</dbReference>
<dbReference type="AlphaFoldDB" id="A0A210Q1E4"/>
<evidence type="ECO:0000259" key="1">
    <source>
        <dbReference type="Pfam" id="PF20720"/>
    </source>
</evidence>
<dbReference type="SUPFAM" id="SSF48403">
    <property type="entry name" value="Ankyrin repeat"/>
    <property type="match status" value="1"/>
</dbReference>
<evidence type="ECO:0000313" key="2">
    <source>
        <dbReference type="EMBL" id="OWF42547.1"/>
    </source>
</evidence>
<evidence type="ECO:0000313" key="3">
    <source>
        <dbReference type="Proteomes" id="UP000242188"/>
    </source>
</evidence>
<sequence>MDAEASQGTRSRGMEPNRVNPAYGFKLAAMIETTEARIIKEKENYTFVPTKSFQDAHEKLMKNRVVVIEGNAGEGKTSIAFELLHLLCRDVEEGQQQQQQRRRRRRRHPLELHNIKDLDLVLPTSHLVIYLDDIFGKNVVHKQDVEEWKQRENSIFSKLFGNEHTEGNFLIIASRSGILSSLNGPFSETVLTKKNIVELGIDAREKLEMLKSYEPKDNFVSWTDNEEKEIVMCAPDTGFPQCCSLFRDAPSLHTERVNFFRRPFCFMKSFLSKLEDGKCYSLMYLFLNGGEVKEEDLDHHNENFDKNLLEEAFAVDIVKVTPTVELLYNKERKVEFVKESLNCLLGWLVKKEPIQKQGFCYKFNHDSIEETVALLYGEKTPLGYIQNCPRKFLSFLTTSPPIPNRIRLSSNNQYNTMFKRLVKEFESDYSVSQSYWFDIKYQQITSLDVWTDTQFLQGFIRWLSDQNVDKKLCHQIKLALLNEACSSGAEECVLYLLSEGVKPDKKTPFYVVKRGSLNVLRKLLEYDVTPNARAGRSQSSHIAYNINVLQEACLFEREEMVTMLCDTYPHLVHDTVGQSTLHLVALTGNCFIFQTVERTVLTSLCRKQKKCESVDGRVVKEYLEATGRKYDITTILDKRGRSVLDKAKERVKYRNEPCFLRRRLEMSTLTTSTTRVPEYT</sequence>
<reference evidence="2 3" key="1">
    <citation type="journal article" date="2017" name="Nat. Ecol. Evol.">
        <title>Scallop genome provides insights into evolution of bilaterian karyotype and development.</title>
        <authorList>
            <person name="Wang S."/>
            <person name="Zhang J."/>
            <person name="Jiao W."/>
            <person name="Li J."/>
            <person name="Xun X."/>
            <person name="Sun Y."/>
            <person name="Guo X."/>
            <person name="Huan P."/>
            <person name="Dong B."/>
            <person name="Zhang L."/>
            <person name="Hu X."/>
            <person name="Sun X."/>
            <person name="Wang J."/>
            <person name="Zhao C."/>
            <person name="Wang Y."/>
            <person name="Wang D."/>
            <person name="Huang X."/>
            <person name="Wang R."/>
            <person name="Lv J."/>
            <person name="Li Y."/>
            <person name="Zhang Z."/>
            <person name="Liu B."/>
            <person name="Lu W."/>
            <person name="Hui Y."/>
            <person name="Liang J."/>
            <person name="Zhou Z."/>
            <person name="Hou R."/>
            <person name="Li X."/>
            <person name="Liu Y."/>
            <person name="Li H."/>
            <person name="Ning X."/>
            <person name="Lin Y."/>
            <person name="Zhao L."/>
            <person name="Xing Q."/>
            <person name="Dou J."/>
            <person name="Li Y."/>
            <person name="Mao J."/>
            <person name="Guo H."/>
            <person name="Dou H."/>
            <person name="Li T."/>
            <person name="Mu C."/>
            <person name="Jiang W."/>
            <person name="Fu Q."/>
            <person name="Fu X."/>
            <person name="Miao Y."/>
            <person name="Liu J."/>
            <person name="Yu Q."/>
            <person name="Li R."/>
            <person name="Liao H."/>
            <person name="Li X."/>
            <person name="Kong Y."/>
            <person name="Jiang Z."/>
            <person name="Chourrout D."/>
            <person name="Li R."/>
            <person name="Bao Z."/>
        </authorList>
    </citation>
    <scope>NUCLEOTIDE SEQUENCE [LARGE SCALE GENOMIC DNA]</scope>
    <source>
        <strain evidence="2 3">PY_sf001</strain>
    </source>
</reference>
<organism evidence="2 3">
    <name type="scientific">Mizuhopecten yessoensis</name>
    <name type="common">Japanese scallop</name>
    <name type="synonym">Patinopecten yessoensis</name>
    <dbReference type="NCBI Taxonomy" id="6573"/>
    <lineage>
        <taxon>Eukaryota</taxon>
        <taxon>Metazoa</taxon>
        <taxon>Spiralia</taxon>
        <taxon>Lophotrochozoa</taxon>
        <taxon>Mollusca</taxon>
        <taxon>Bivalvia</taxon>
        <taxon>Autobranchia</taxon>
        <taxon>Pteriomorphia</taxon>
        <taxon>Pectinida</taxon>
        <taxon>Pectinoidea</taxon>
        <taxon>Pectinidae</taxon>
        <taxon>Mizuhopecten</taxon>
    </lineage>
</organism>
<feature type="domain" description="Novel STAND NTPase 3" evidence="1">
    <location>
        <begin position="47"/>
        <end position="213"/>
    </location>
</feature>
<comment type="caution">
    <text evidence="2">The sequence shown here is derived from an EMBL/GenBank/DDBJ whole genome shotgun (WGS) entry which is preliminary data.</text>
</comment>
<keyword evidence="3" id="KW-1185">Reference proteome</keyword>
<protein>
    <recommendedName>
        <fullName evidence="1">Novel STAND NTPase 3 domain-containing protein</fullName>
    </recommendedName>
</protein>
<dbReference type="Gene3D" id="1.25.40.20">
    <property type="entry name" value="Ankyrin repeat-containing domain"/>
    <property type="match status" value="1"/>
</dbReference>
<dbReference type="OrthoDB" id="6125561at2759"/>
<name>A0A210Q1E4_MIZYE</name>
<dbReference type="Proteomes" id="UP000242188">
    <property type="component" value="Unassembled WGS sequence"/>
</dbReference>